<protein>
    <submittedName>
        <fullName evidence="1">Uncharacterized protein</fullName>
    </submittedName>
</protein>
<gene>
    <name evidence="1" type="ORF">MLD38_035591</name>
</gene>
<name>A0ACB9LHH8_9MYRT</name>
<dbReference type="EMBL" id="CM042890">
    <property type="protein sequence ID" value="KAI4310627.1"/>
    <property type="molecule type" value="Genomic_DNA"/>
</dbReference>
<evidence type="ECO:0000313" key="1">
    <source>
        <dbReference type="EMBL" id="KAI4310627.1"/>
    </source>
</evidence>
<evidence type="ECO:0000313" key="2">
    <source>
        <dbReference type="Proteomes" id="UP001057402"/>
    </source>
</evidence>
<accession>A0ACB9LHH8</accession>
<reference evidence="2" key="1">
    <citation type="journal article" date="2023" name="Front. Plant Sci.">
        <title>Chromosomal-level genome assembly of Melastoma candidum provides insights into trichome evolution.</title>
        <authorList>
            <person name="Zhong Y."/>
            <person name="Wu W."/>
            <person name="Sun C."/>
            <person name="Zou P."/>
            <person name="Liu Y."/>
            <person name="Dai S."/>
            <person name="Zhou R."/>
        </authorList>
    </citation>
    <scope>NUCLEOTIDE SEQUENCE [LARGE SCALE GENOMIC DNA]</scope>
</reference>
<dbReference type="Proteomes" id="UP001057402">
    <property type="component" value="Chromosome 11"/>
</dbReference>
<proteinExistence type="predicted"/>
<sequence length="431" mass="46784">MVVKIIRWRPWPPQLVTTNFVVKLVVSGLEGCDRQPVELVAGVGGGEGELGGVGERLAVEIAWKGGESGGRRIAGLMGRRRGREVIKRNYTGEERVGEEGGVSWEEEFESACSLVAYKENNAGGCGGGGFLPWIIGFTVFKGMNHQSRNKVSVMGRTSLNLSEFACSGGKKDIQLKLPVSQSGNDSLEFLLLLSVSLFLVELRASHEAVDSVERAVLPMPCLSPLRCGDVVSAEKDEQSALKSGLKKVKMLTDFVPVRRPKKASAEEERREGKCSPKSEDGNYPFDSNSLDDYDEGESEESSKEISSARKSVSYGTLAYANTAGGANARIYVETDDCVYYINRRLNVDTSDSDDAVASISEKGEPLLKMAYAEEGGDDIDFDCRQLSSDESLSLGWGKTDEDFSAHRSSMSDFGDDNCHVGARLYKAAAHP</sequence>
<keyword evidence="2" id="KW-1185">Reference proteome</keyword>
<comment type="caution">
    <text evidence="1">The sequence shown here is derived from an EMBL/GenBank/DDBJ whole genome shotgun (WGS) entry which is preliminary data.</text>
</comment>
<organism evidence="1 2">
    <name type="scientific">Melastoma candidum</name>
    <dbReference type="NCBI Taxonomy" id="119954"/>
    <lineage>
        <taxon>Eukaryota</taxon>
        <taxon>Viridiplantae</taxon>
        <taxon>Streptophyta</taxon>
        <taxon>Embryophyta</taxon>
        <taxon>Tracheophyta</taxon>
        <taxon>Spermatophyta</taxon>
        <taxon>Magnoliopsida</taxon>
        <taxon>eudicotyledons</taxon>
        <taxon>Gunneridae</taxon>
        <taxon>Pentapetalae</taxon>
        <taxon>rosids</taxon>
        <taxon>malvids</taxon>
        <taxon>Myrtales</taxon>
        <taxon>Melastomataceae</taxon>
        <taxon>Melastomatoideae</taxon>
        <taxon>Melastomateae</taxon>
        <taxon>Melastoma</taxon>
    </lineage>
</organism>